<evidence type="ECO:0000313" key="2">
    <source>
        <dbReference type="Proteomes" id="UP000093523"/>
    </source>
</evidence>
<organism evidence="1 2">
    <name type="scientific">Aliivibrio logei</name>
    <name type="common">Vibrio logei</name>
    <dbReference type="NCBI Taxonomy" id="688"/>
    <lineage>
        <taxon>Bacteria</taxon>
        <taxon>Pseudomonadati</taxon>
        <taxon>Pseudomonadota</taxon>
        <taxon>Gammaproteobacteria</taxon>
        <taxon>Vibrionales</taxon>
        <taxon>Vibrionaceae</taxon>
        <taxon>Aliivibrio</taxon>
    </lineage>
</organism>
<dbReference type="Proteomes" id="UP000093523">
    <property type="component" value="Unassembled WGS sequence"/>
</dbReference>
<dbReference type="RefSeq" id="WP_065612212.1">
    <property type="nucleotide sequence ID" value="NZ_CAWMPN010000031.1"/>
</dbReference>
<proteinExistence type="predicted"/>
<reference evidence="1 2" key="1">
    <citation type="submission" date="2016-06" db="EMBL/GenBank/DDBJ databases">
        <authorList>
            <person name="Kjaerup R.B."/>
            <person name="Dalgaard T.S."/>
            <person name="Juul-Madsen H.R."/>
        </authorList>
    </citation>
    <scope>NUCLEOTIDE SEQUENCE [LARGE SCALE GENOMIC DNA]</scope>
    <source>
        <strain evidence="1 2">1S159</strain>
    </source>
</reference>
<comment type="caution">
    <text evidence="1">The sequence shown here is derived from an EMBL/GenBank/DDBJ whole genome shotgun (WGS) entry which is preliminary data.</text>
</comment>
<evidence type="ECO:0000313" key="1">
    <source>
        <dbReference type="EMBL" id="OCH17131.1"/>
    </source>
</evidence>
<dbReference type="OrthoDB" id="5816214at2"/>
<protein>
    <submittedName>
        <fullName evidence="1">Regulator</fullName>
    </submittedName>
</protein>
<accession>A0A1B9NTU7</accession>
<gene>
    <name evidence="1" type="ORF">A6E04_19965</name>
</gene>
<sequence>MKYNQMTNNYFFRFYKCGLSVEKTAELCFKTVRQVNNWDKGSEIPPECRRLMRMYCERKLGVGDNWQGFSIVKGRLRLPTGRELEPQQILTAVALLEIESDMDKRTLTKLLKLSRAIANIKIN</sequence>
<name>A0A1B9NTU7_ALILO</name>
<dbReference type="EMBL" id="MAJU01000031">
    <property type="protein sequence ID" value="OCH17131.1"/>
    <property type="molecule type" value="Genomic_DNA"/>
</dbReference>
<dbReference type="AlphaFoldDB" id="A0A1B9NTU7"/>